<dbReference type="CDD" id="cd00754">
    <property type="entry name" value="Ubl_MoaD"/>
    <property type="match status" value="1"/>
</dbReference>
<reference evidence="2" key="1">
    <citation type="submission" date="2023-07" db="EMBL/GenBank/DDBJ databases">
        <title>Genome sequencing of Purple Non-Sulfur Bacteria from various extreme environments.</title>
        <authorList>
            <person name="Mayer M."/>
        </authorList>
    </citation>
    <scope>NUCLEOTIDE SEQUENCE [LARGE SCALE GENOMIC DNA]</scope>
    <source>
        <strain evidence="2">DSM 17935</strain>
    </source>
</reference>
<dbReference type="NCBIfam" id="TIGR01682">
    <property type="entry name" value="moaD"/>
    <property type="match status" value="1"/>
</dbReference>
<dbReference type="InterPro" id="IPR016155">
    <property type="entry name" value="Mopterin_synth/thiamin_S_b"/>
</dbReference>
<dbReference type="Proteomes" id="UP001209755">
    <property type="component" value="Unassembled WGS sequence"/>
</dbReference>
<dbReference type="Pfam" id="PF02597">
    <property type="entry name" value="ThiS"/>
    <property type="match status" value="1"/>
</dbReference>
<name>A0ABT3H610_9HYPH</name>
<proteinExistence type="predicted"/>
<dbReference type="EMBL" id="JAOQNS010000001">
    <property type="protein sequence ID" value="MCW2305761.1"/>
    <property type="molecule type" value="Genomic_DNA"/>
</dbReference>
<dbReference type="RefSeq" id="WP_264599448.1">
    <property type="nucleotide sequence ID" value="NZ_JAOQNS010000001.1"/>
</dbReference>
<dbReference type="SUPFAM" id="SSF54285">
    <property type="entry name" value="MoaD/ThiS"/>
    <property type="match status" value="1"/>
</dbReference>
<keyword evidence="2" id="KW-1185">Reference proteome</keyword>
<dbReference type="InterPro" id="IPR012675">
    <property type="entry name" value="Beta-grasp_dom_sf"/>
</dbReference>
<gene>
    <name evidence="1" type="ORF">M2319_000077</name>
</gene>
<protein>
    <submittedName>
        <fullName evidence="1">Molybdopterin synthase sulfur carrier subunit</fullName>
    </submittedName>
</protein>
<dbReference type="Gene3D" id="3.10.20.30">
    <property type="match status" value="1"/>
</dbReference>
<accession>A0ABT3H610</accession>
<evidence type="ECO:0000313" key="1">
    <source>
        <dbReference type="EMBL" id="MCW2305761.1"/>
    </source>
</evidence>
<comment type="caution">
    <text evidence="1">The sequence shown here is derived from an EMBL/GenBank/DDBJ whole genome shotgun (WGS) entry which is preliminary data.</text>
</comment>
<sequence>MKLLYFAWLRERVGKPEEEIDPPADVATVADLIAWLKGRGEEFEYAFEAPELIRVAVDRVHVEHEAAITGAREIAMFPPMTGG</sequence>
<dbReference type="InterPro" id="IPR003749">
    <property type="entry name" value="ThiS/MoaD-like"/>
</dbReference>
<evidence type="ECO:0000313" key="2">
    <source>
        <dbReference type="Proteomes" id="UP001209755"/>
    </source>
</evidence>
<organism evidence="1 2">
    <name type="scientific">Rhodobium gokarnense</name>
    <dbReference type="NCBI Taxonomy" id="364296"/>
    <lineage>
        <taxon>Bacteria</taxon>
        <taxon>Pseudomonadati</taxon>
        <taxon>Pseudomonadota</taxon>
        <taxon>Alphaproteobacteria</taxon>
        <taxon>Hyphomicrobiales</taxon>
        <taxon>Rhodobiaceae</taxon>
        <taxon>Rhodobium</taxon>
    </lineage>
</organism>